<protein>
    <submittedName>
        <fullName evidence="4">Opacity protein-like surface antigen</fullName>
    </submittedName>
</protein>
<dbReference type="InterPro" id="IPR027385">
    <property type="entry name" value="Beta-barrel_OMP"/>
</dbReference>
<dbReference type="SUPFAM" id="SSF56925">
    <property type="entry name" value="OMPA-like"/>
    <property type="match status" value="1"/>
</dbReference>
<accession>A0A7W4Z6U3</accession>
<keyword evidence="5" id="KW-1185">Reference proteome</keyword>
<organism evidence="4 5">
    <name type="scientific">Litorivivens lipolytica</name>
    <dbReference type="NCBI Taxonomy" id="1524264"/>
    <lineage>
        <taxon>Bacteria</taxon>
        <taxon>Pseudomonadati</taxon>
        <taxon>Pseudomonadota</taxon>
        <taxon>Gammaproteobacteria</taxon>
        <taxon>Litorivivens</taxon>
    </lineage>
</organism>
<dbReference type="AlphaFoldDB" id="A0A7W4Z6U3"/>
<evidence type="ECO:0000313" key="4">
    <source>
        <dbReference type="EMBL" id="MBB3048874.1"/>
    </source>
</evidence>
<proteinExistence type="predicted"/>
<feature type="domain" description="Outer membrane protein beta-barrel" evidence="3">
    <location>
        <begin position="11"/>
        <end position="205"/>
    </location>
</feature>
<keyword evidence="1 2" id="KW-0732">Signal</keyword>
<dbReference type="Pfam" id="PF13505">
    <property type="entry name" value="OMP_b-brl"/>
    <property type="match status" value="1"/>
</dbReference>
<dbReference type="InterPro" id="IPR011250">
    <property type="entry name" value="OMP/PagP_B-barrel"/>
</dbReference>
<gene>
    <name evidence="4" type="ORF">FHR99_003148</name>
</gene>
<comment type="caution">
    <text evidence="4">The sequence shown here is derived from an EMBL/GenBank/DDBJ whole genome shotgun (WGS) entry which is preliminary data.</text>
</comment>
<dbReference type="Gene3D" id="2.40.160.20">
    <property type="match status" value="1"/>
</dbReference>
<evidence type="ECO:0000313" key="5">
    <source>
        <dbReference type="Proteomes" id="UP000537130"/>
    </source>
</evidence>
<evidence type="ECO:0000259" key="3">
    <source>
        <dbReference type="Pfam" id="PF13505"/>
    </source>
</evidence>
<dbReference type="Proteomes" id="UP000537130">
    <property type="component" value="Unassembled WGS sequence"/>
</dbReference>
<feature type="chain" id="PRO_5031177936" evidence="2">
    <location>
        <begin position="22"/>
        <end position="207"/>
    </location>
</feature>
<evidence type="ECO:0000256" key="1">
    <source>
        <dbReference type="ARBA" id="ARBA00022729"/>
    </source>
</evidence>
<dbReference type="RefSeq" id="WP_183411665.1">
    <property type="nucleotide sequence ID" value="NZ_JACHWY010000004.1"/>
</dbReference>
<name>A0A7W4Z6U3_9GAMM</name>
<feature type="signal peptide" evidence="2">
    <location>
        <begin position="1"/>
        <end position="21"/>
    </location>
</feature>
<dbReference type="EMBL" id="JACHWY010000004">
    <property type="protein sequence ID" value="MBB3048874.1"/>
    <property type="molecule type" value="Genomic_DNA"/>
</dbReference>
<sequence>MKKIIKGIMVSALVASSGAMAQVGSFYAAGQIGTTNIDFSESDYKSAISDGSQISNVDVDDSSNALVFGFGYRATANVGFEIQRVDFGTLDADATSDGSGAVWSAGGVNSEIEVTGLTIGANFIAPVQPGLELYGRLGLLQWDAEVSITNNSLSGSGDDDGNDSYYGFGAAFSLSEAVQLTADFTRYDVDGDDFDLIGIGVRIHFGG</sequence>
<evidence type="ECO:0000256" key="2">
    <source>
        <dbReference type="SAM" id="SignalP"/>
    </source>
</evidence>
<reference evidence="4 5" key="1">
    <citation type="submission" date="2020-08" db="EMBL/GenBank/DDBJ databases">
        <title>Genomic Encyclopedia of Type Strains, Phase III (KMG-III): the genomes of soil and plant-associated and newly described type strains.</title>
        <authorList>
            <person name="Whitman W."/>
        </authorList>
    </citation>
    <scope>NUCLEOTIDE SEQUENCE [LARGE SCALE GENOMIC DNA]</scope>
    <source>
        <strain evidence="4 5">CECT 8654</strain>
    </source>
</reference>